<feature type="transmembrane region" description="Helical" evidence="8">
    <location>
        <begin position="24"/>
        <end position="42"/>
    </location>
</feature>
<evidence type="ECO:0000256" key="5">
    <source>
        <dbReference type="ARBA" id="ARBA00022989"/>
    </source>
</evidence>
<dbReference type="CDD" id="cd00060">
    <property type="entry name" value="FHA"/>
    <property type="match status" value="1"/>
</dbReference>
<name>N1UVC1_9MICC</name>
<keyword evidence="3" id="KW-0597">Phosphoprotein</keyword>
<keyword evidence="2" id="KW-1003">Cell membrane</keyword>
<dbReference type="InterPro" id="IPR051791">
    <property type="entry name" value="Pra-immunoreactive"/>
</dbReference>
<sequence>MAARLNLVSASAGKRFGAWAIDRIPPVVVVGIAYGISMPAVLQAAASGSEADAAGALGGMLLWLSIAALLALAYTVWKWIWEARSGKTPGNLLLGLRTANEDGEAPGLAAIFIRGLILAVSGVVPVAGPIVVTISNLWDSNHKRQGWHDKVAKTLVLDVNAGRDPLTTGGLYGAAGFGPGGAAPQGAFAGAMAGPVNATGQAAAAPAAGGGSPFAGQQWPAFDANAAASGSIISGIPGFSAPAEPATSTTTAAGTAPATSLAPEAPASSVPGVSQAGAHADDDLAFTRVRTEAAAAAPAPATRPAGVTIRFDDGREVQVEGSALIGRNPAAAQGEDVDQLIDFADMGRSVSKTHLQLRVEGNTVWVGDRNSTNGTAVTGADGVRQQLTPGSPAQALIGDTVHFGDRSFIIGQA</sequence>
<dbReference type="PROSITE" id="PS50006">
    <property type="entry name" value="FHA_DOMAIN"/>
    <property type="match status" value="1"/>
</dbReference>
<dbReference type="InterPro" id="IPR000253">
    <property type="entry name" value="FHA_dom"/>
</dbReference>
<evidence type="ECO:0000256" key="4">
    <source>
        <dbReference type="ARBA" id="ARBA00022692"/>
    </source>
</evidence>
<dbReference type="InterPro" id="IPR010432">
    <property type="entry name" value="RDD"/>
</dbReference>
<dbReference type="GO" id="GO:0005886">
    <property type="term" value="C:plasma membrane"/>
    <property type="evidence" value="ECO:0007669"/>
    <property type="project" value="UniProtKB-SubCell"/>
</dbReference>
<evidence type="ECO:0000259" key="9">
    <source>
        <dbReference type="PROSITE" id="PS50006"/>
    </source>
</evidence>
<evidence type="ECO:0000256" key="2">
    <source>
        <dbReference type="ARBA" id="ARBA00022475"/>
    </source>
</evidence>
<evidence type="ECO:0000313" key="10">
    <source>
        <dbReference type="EMBL" id="EMY34336.1"/>
    </source>
</evidence>
<comment type="subcellular location">
    <subcellularLocation>
        <location evidence="1">Cell membrane</location>
        <topology evidence="1">Multi-pass membrane protein</topology>
    </subcellularLocation>
</comment>
<dbReference type="Pfam" id="PF00498">
    <property type="entry name" value="FHA"/>
    <property type="match status" value="1"/>
</dbReference>
<feature type="domain" description="FHA" evidence="9">
    <location>
        <begin position="323"/>
        <end position="382"/>
    </location>
</feature>
<feature type="transmembrane region" description="Helical" evidence="8">
    <location>
        <begin position="111"/>
        <end position="134"/>
    </location>
</feature>
<feature type="region of interest" description="Disordered" evidence="7">
    <location>
        <begin position="241"/>
        <end position="276"/>
    </location>
</feature>
<evidence type="ECO:0000256" key="8">
    <source>
        <dbReference type="SAM" id="Phobius"/>
    </source>
</evidence>
<gene>
    <name evidence="10" type="ORF">D477_010306</name>
</gene>
<dbReference type="Gene3D" id="2.60.200.20">
    <property type="match status" value="1"/>
</dbReference>
<accession>N1UVC1</accession>
<dbReference type="RefSeq" id="WP_005268898.1">
    <property type="nucleotide sequence ID" value="NZ_ANPE02000121.1"/>
</dbReference>
<keyword evidence="11" id="KW-1185">Reference proteome</keyword>
<keyword evidence="6 8" id="KW-0472">Membrane</keyword>
<dbReference type="Proteomes" id="UP000010729">
    <property type="component" value="Unassembled WGS sequence"/>
</dbReference>
<evidence type="ECO:0000313" key="11">
    <source>
        <dbReference type="Proteomes" id="UP000010729"/>
    </source>
</evidence>
<evidence type="ECO:0000256" key="1">
    <source>
        <dbReference type="ARBA" id="ARBA00004651"/>
    </source>
</evidence>
<feature type="compositionally biased region" description="Low complexity" evidence="7">
    <location>
        <begin position="241"/>
        <end position="263"/>
    </location>
</feature>
<dbReference type="PANTHER" id="PTHR36115:SF4">
    <property type="entry name" value="MEMBRANE PROTEIN"/>
    <property type="match status" value="1"/>
</dbReference>
<evidence type="ECO:0000256" key="6">
    <source>
        <dbReference type="ARBA" id="ARBA00023136"/>
    </source>
</evidence>
<feature type="transmembrane region" description="Helical" evidence="8">
    <location>
        <begin position="54"/>
        <end position="77"/>
    </location>
</feature>
<dbReference type="PANTHER" id="PTHR36115">
    <property type="entry name" value="PROLINE-RICH ANTIGEN HOMOLOG-RELATED"/>
    <property type="match status" value="1"/>
</dbReference>
<dbReference type="SUPFAM" id="SSF49879">
    <property type="entry name" value="SMAD/FHA domain"/>
    <property type="match status" value="1"/>
</dbReference>
<dbReference type="EMBL" id="ANPE02000121">
    <property type="protein sequence ID" value="EMY34336.1"/>
    <property type="molecule type" value="Genomic_DNA"/>
</dbReference>
<evidence type="ECO:0000256" key="7">
    <source>
        <dbReference type="SAM" id="MobiDB-lite"/>
    </source>
</evidence>
<dbReference type="Pfam" id="PF06271">
    <property type="entry name" value="RDD"/>
    <property type="match status" value="1"/>
</dbReference>
<keyword evidence="5 8" id="KW-1133">Transmembrane helix</keyword>
<reference evidence="10 11" key="1">
    <citation type="journal article" date="2013" name="Genome Announc.">
        <title>Draft Genome Sequence of Arthrobacter crystallopoietes Strain BAB-32, Revealing Genes for Bioremediation.</title>
        <authorList>
            <person name="Joshi M.N."/>
            <person name="Pandit A.S."/>
            <person name="Sharma A."/>
            <person name="Pandya R.V."/>
            <person name="Desai S.M."/>
            <person name="Saxena A.K."/>
            <person name="Bagatharia S.B."/>
        </authorList>
    </citation>
    <scope>NUCLEOTIDE SEQUENCE [LARGE SCALE GENOMIC DNA]</scope>
    <source>
        <strain evidence="10 11">BAB-32</strain>
    </source>
</reference>
<comment type="caution">
    <text evidence="10">The sequence shown here is derived from an EMBL/GenBank/DDBJ whole genome shotgun (WGS) entry which is preliminary data.</text>
</comment>
<keyword evidence="4 8" id="KW-0812">Transmembrane</keyword>
<proteinExistence type="predicted"/>
<dbReference type="OrthoDB" id="3254248at2"/>
<dbReference type="AlphaFoldDB" id="N1UVC1"/>
<evidence type="ECO:0000256" key="3">
    <source>
        <dbReference type="ARBA" id="ARBA00022553"/>
    </source>
</evidence>
<organism evidence="10 11">
    <name type="scientific">Arthrobacter crystallopoietes BAB-32</name>
    <dbReference type="NCBI Taxonomy" id="1246476"/>
    <lineage>
        <taxon>Bacteria</taxon>
        <taxon>Bacillati</taxon>
        <taxon>Actinomycetota</taxon>
        <taxon>Actinomycetes</taxon>
        <taxon>Micrococcales</taxon>
        <taxon>Micrococcaceae</taxon>
        <taxon>Crystallibacter</taxon>
    </lineage>
</organism>
<dbReference type="InterPro" id="IPR008984">
    <property type="entry name" value="SMAD_FHA_dom_sf"/>
</dbReference>
<protein>
    <recommendedName>
        <fullName evidence="9">FHA domain-containing protein</fullName>
    </recommendedName>
</protein>